<evidence type="ECO:0000256" key="1">
    <source>
        <dbReference type="SAM" id="MobiDB-lite"/>
    </source>
</evidence>
<accession>A0ABN8YFP1</accession>
<dbReference type="Proteomes" id="UP001176941">
    <property type="component" value="Chromosome 19"/>
</dbReference>
<proteinExistence type="predicted"/>
<reference evidence="2" key="1">
    <citation type="submission" date="2023-04" db="EMBL/GenBank/DDBJ databases">
        <authorList>
            <consortium name="ELIXIR-Norway"/>
        </authorList>
    </citation>
    <scope>NUCLEOTIDE SEQUENCE [LARGE SCALE GENOMIC DNA]</scope>
</reference>
<protein>
    <submittedName>
        <fullName evidence="2">Uncharacterized protein</fullName>
    </submittedName>
</protein>
<name>A0ABN8YFP1_RANTA</name>
<feature type="region of interest" description="Disordered" evidence="1">
    <location>
        <begin position="68"/>
        <end position="92"/>
    </location>
</feature>
<evidence type="ECO:0000313" key="3">
    <source>
        <dbReference type="Proteomes" id="UP001176941"/>
    </source>
</evidence>
<feature type="compositionally biased region" description="Pro residues" evidence="1">
    <location>
        <begin position="121"/>
        <end position="133"/>
    </location>
</feature>
<dbReference type="EMBL" id="OX459955">
    <property type="protein sequence ID" value="CAI9159258.1"/>
    <property type="molecule type" value="Genomic_DNA"/>
</dbReference>
<keyword evidence="3" id="KW-1185">Reference proteome</keyword>
<sequence>MLGLTLSADSEALTRLLQLTASVEHLREVSRLELRLRSSLLWQDLGQLLGVWAGLVTSVHFLVPAGGDHSHRPGGCWKSPPHSHRGPGFPSQGYFPELSAAELARERECRGSGCSRRPHAEPPGPARPDPVRS</sequence>
<evidence type="ECO:0000313" key="2">
    <source>
        <dbReference type="EMBL" id="CAI9159258.1"/>
    </source>
</evidence>
<feature type="region of interest" description="Disordered" evidence="1">
    <location>
        <begin position="107"/>
        <end position="133"/>
    </location>
</feature>
<gene>
    <name evidence="2" type="ORF">MRATA1EN1_LOCUS8220</name>
</gene>
<organism evidence="2 3">
    <name type="scientific">Rangifer tarandus platyrhynchus</name>
    <name type="common">Svalbard reindeer</name>
    <dbReference type="NCBI Taxonomy" id="3082113"/>
    <lineage>
        <taxon>Eukaryota</taxon>
        <taxon>Metazoa</taxon>
        <taxon>Chordata</taxon>
        <taxon>Craniata</taxon>
        <taxon>Vertebrata</taxon>
        <taxon>Euteleostomi</taxon>
        <taxon>Mammalia</taxon>
        <taxon>Eutheria</taxon>
        <taxon>Laurasiatheria</taxon>
        <taxon>Artiodactyla</taxon>
        <taxon>Ruminantia</taxon>
        <taxon>Pecora</taxon>
        <taxon>Cervidae</taxon>
        <taxon>Odocoileinae</taxon>
        <taxon>Rangifer</taxon>
    </lineage>
</organism>